<proteinExistence type="predicted"/>
<dbReference type="InterPro" id="IPR051222">
    <property type="entry name" value="PPR/CCM1_RNA-binding"/>
</dbReference>
<protein>
    <submittedName>
        <fullName evidence="4">Uncharacterized protein</fullName>
    </submittedName>
</protein>
<dbReference type="HOGENOM" id="CLU_392561_0_0_1"/>
<dbReference type="eggNOG" id="KOG4197">
    <property type="taxonomic scope" value="Eukaryota"/>
</dbReference>
<dbReference type="Gene3D" id="1.25.40.10">
    <property type="entry name" value="Tetratricopeptide repeat domain"/>
    <property type="match status" value="2"/>
</dbReference>
<sequence>MAFRQHNPNVITPPNPSVSNKKDVGVIGEKEPTVRSEFIDKENIPPSFSPPMPPSVHGFHDVEMERLVRGVNRFGLNHGSDNPSRVEGSILGLAPAYPPAVVRLTSLKKANSAAESSEPLAQHRFNRSLWNRAGSNTTQQDSIKKLDVLGRGIRSPKRIPFGNVHHGGCDSARNDVKSAEIPPPRADFASIVRCNAPQSPNTLQDQHHQHLLLKEAAPKDPSIPAAVADAIKASRECRGTTKVATVEKAELYLRHAIAEYHAGRITEAPNGSCYNNIVHGYADLKEPAKAEAILHLMWSDFQQGNELAEPNVRIYTSVLYAWEKSKKESAPERCEAILQQMHRLHDSGIAKLCKPDLYAYTVCLHTWADSKRPDAPKRAEQLFRKMKDRYHNGDTELQPDSVCYVNLLNAYANSAIEYAHTEDLLWEMVDDFIAGNESAKPIIRNFNTVLAVWSKSGSAEAPERSEAIIRRLHELNKWGALDTKSDQYTYSLLLKTWTTCNRHNSAQEAEQALYWMESLHSEGDQGARLDVIKYTTVISALARSGNPGSAETLLEKMLEDYQKGNSKAKPDAKSFNMVLSGWSRYHNATVAAARAQALLHRMWNYRAVHIAPDTWSYNTVLFCWKNANGPKQGESLLLDMDRMAAKGFAKARPNSTSFQAVIDSWKKSNFPFKHQHIHQLQEESQKRFGESAKSKNMDSRSFK</sequence>
<dbReference type="EMBL" id="CM000627">
    <property type="protein sequence ID" value="EEC43704.1"/>
    <property type="molecule type" value="Genomic_DNA"/>
</dbReference>
<reference evidence="4 5" key="1">
    <citation type="journal article" date="2008" name="Nature">
        <title>The Phaeodactylum genome reveals the evolutionary history of diatom genomes.</title>
        <authorList>
            <person name="Bowler C."/>
            <person name="Allen A.E."/>
            <person name="Badger J.H."/>
            <person name="Grimwood J."/>
            <person name="Jabbari K."/>
            <person name="Kuo A."/>
            <person name="Maheswari U."/>
            <person name="Martens C."/>
            <person name="Maumus F."/>
            <person name="Otillar R.P."/>
            <person name="Rayko E."/>
            <person name="Salamov A."/>
            <person name="Vandepoele K."/>
            <person name="Beszteri B."/>
            <person name="Gruber A."/>
            <person name="Heijde M."/>
            <person name="Katinka M."/>
            <person name="Mock T."/>
            <person name="Valentin K."/>
            <person name="Verret F."/>
            <person name="Berges J.A."/>
            <person name="Brownlee C."/>
            <person name="Cadoret J.P."/>
            <person name="Chiovitti A."/>
            <person name="Choi C.J."/>
            <person name="Coesel S."/>
            <person name="De Martino A."/>
            <person name="Detter J.C."/>
            <person name="Durkin C."/>
            <person name="Falciatore A."/>
            <person name="Fournet J."/>
            <person name="Haruta M."/>
            <person name="Huysman M.J."/>
            <person name="Jenkins B.D."/>
            <person name="Jiroutova K."/>
            <person name="Jorgensen R.E."/>
            <person name="Joubert Y."/>
            <person name="Kaplan A."/>
            <person name="Kroger N."/>
            <person name="Kroth P.G."/>
            <person name="La Roche J."/>
            <person name="Lindquist E."/>
            <person name="Lommer M."/>
            <person name="Martin-Jezequel V."/>
            <person name="Lopez P.J."/>
            <person name="Lucas S."/>
            <person name="Mangogna M."/>
            <person name="McGinnis K."/>
            <person name="Medlin L.K."/>
            <person name="Montsant A."/>
            <person name="Oudot-Le Secq M.P."/>
            <person name="Napoli C."/>
            <person name="Obornik M."/>
            <person name="Parker M.S."/>
            <person name="Petit J.L."/>
            <person name="Porcel B.M."/>
            <person name="Poulsen N."/>
            <person name="Robison M."/>
            <person name="Rychlewski L."/>
            <person name="Rynearson T.A."/>
            <person name="Schmutz J."/>
            <person name="Shapiro H."/>
            <person name="Siaut M."/>
            <person name="Stanley M."/>
            <person name="Sussman M.R."/>
            <person name="Taylor A.R."/>
            <person name="Vardi A."/>
            <person name="von Dassow P."/>
            <person name="Vyverman W."/>
            <person name="Willis A."/>
            <person name="Wyrwicz L.S."/>
            <person name="Rokhsar D.S."/>
            <person name="Weissenbach J."/>
            <person name="Armbrust E.V."/>
            <person name="Green B.R."/>
            <person name="Van de Peer Y."/>
            <person name="Grigoriev I.V."/>
        </authorList>
    </citation>
    <scope>NUCLEOTIDE SEQUENCE [LARGE SCALE GENOMIC DNA]</scope>
    <source>
        <strain evidence="4 5">CCAP 1055/1</strain>
    </source>
</reference>
<feature type="repeat" description="PPR" evidence="2">
    <location>
        <begin position="530"/>
        <end position="560"/>
    </location>
</feature>
<evidence type="ECO:0000256" key="2">
    <source>
        <dbReference type="PROSITE-ProRule" id="PRU00708"/>
    </source>
</evidence>
<organism evidence="4 5">
    <name type="scientific">Phaeodactylum tricornutum (strain CCAP 1055/1)</name>
    <dbReference type="NCBI Taxonomy" id="556484"/>
    <lineage>
        <taxon>Eukaryota</taxon>
        <taxon>Sar</taxon>
        <taxon>Stramenopiles</taxon>
        <taxon>Ochrophyta</taxon>
        <taxon>Bacillariophyta</taxon>
        <taxon>Bacillariophyceae</taxon>
        <taxon>Bacillariophycidae</taxon>
        <taxon>Naviculales</taxon>
        <taxon>Phaeodactylaceae</taxon>
        <taxon>Phaeodactylum</taxon>
    </lineage>
</organism>
<evidence type="ECO:0000256" key="1">
    <source>
        <dbReference type="ARBA" id="ARBA00022737"/>
    </source>
</evidence>
<dbReference type="GeneID" id="7198673"/>
<accession>B7GC29</accession>
<dbReference type="PROSITE" id="PS51375">
    <property type="entry name" value="PPR"/>
    <property type="match status" value="1"/>
</dbReference>
<gene>
    <name evidence="4" type="ORF">PHATRDRAFT_49851</name>
</gene>
<feature type="compositionally biased region" description="Polar residues" evidence="3">
    <location>
        <begin position="1"/>
        <end position="10"/>
    </location>
</feature>
<dbReference type="InterPro" id="IPR011990">
    <property type="entry name" value="TPR-like_helical_dom_sf"/>
</dbReference>
<dbReference type="PANTHER" id="PTHR47942:SF63">
    <property type="entry name" value="PENTATRICOPEPTIDE REPEAT-CONTAINING PROTEIN"/>
    <property type="match status" value="1"/>
</dbReference>
<evidence type="ECO:0000256" key="3">
    <source>
        <dbReference type="SAM" id="MobiDB-lite"/>
    </source>
</evidence>
<dbReference type="KEGG" id="pti:PHATRDRAFT_49851"/>
<dbReference type="RefSeq" id="XP_002184645.1">
    <property type="nucleotide sequence ID" value="XM_002184609.1"/>
</dbReference>
<evidence type="ECO:0000313" key="5">
    <source>
        <dbReference type="Proteomes" id="UP000000759"/>
    </source>
</evidence>
<name>B7GC29_PHATC</name>
<feature type="region of interest" description="Disordered" evidence="3">
    <location>
        <begin position="1"/>
        <end position="23"/>
    </location>
</feature>
<keyword evidence="5" id="KW-1185">Reference proteome</keyword>
<dbReference type="OrthoDB" id="47691at2759"/>
<dbReference type="PaxDb" id="2850-Phatr49851"/>
<feature type="region of interest" description="Disordered" evidence="3">
    <location>
        <begin position="681"/>
        <end position="703"/>
    </location>
</feature>
<reference evidence="5" key="2">
    <citation type="submission" date="2008-08" db="EMBL/GenBank/DDBJ databases">
        <authorList>
            <consortium name="Diatom Consortium"/>
            <person name="Grigoriev I."/>
            <person name="Grimwood J."/>
            <person name="Kuo A."/>
            <person name="Otillar R.P."/>
            <person name="Salamov A."/>
            <person name="Detter J.C."/>
            <person name="Lindquist E."/>
            <person name="Shapiro H."/>
            <person name="Lucas S."/>
            <person name="Glavina del Rio T."/>
            <person name="Pitluck S."/>
            <person name="Rokhsar D."/>
            <person name="Bowler C."/>
        </authorList>
    </citation>
    <scope>GENOME REANNOTATION</scope>
    <source>
        <strain evidence="5">CCAP 1055/1</strain>
    </source>
</reference>
<dbReference type="NCBIfam" id="TIGR00756">
    <property type="entry name" value="PPR"/>
    <property type="match status" value="1"/>
</dbReference>
<evidence type="ECO:0000313" key="4">
    <source>
        <dbReference type="EMBL" id="EEC43704.1"/>
    </source>
</evidence>
<dbReference type="AlphaFoldDB" id="B7GC29"/>
<dbReference type="PANTHER" id="PTHR47942">
    <property type="entry name" value="TETRATRICOPEPTIDE REPEAT (TPR)-LIKE SUPERFAMILY PROTEIN-RELATED"/>
    <property type="match status" value="1"/>
</dbReference>
<dbReference type="Proteomes" id="UP000000759">
    <property type="component" value="Chromosome 25"/>
</dbReference>
<dbReference type="InParanoid" id="B7GC29"/>
<dbReference type="InterPro" id="IPR002885">
    <property type="entry name" value="PPR_rpt"/>
</dbReference>
<dbReference type="Pfam" id="PF01535">
    <property type="entry name" value="PPR"/>
    <property type="match status" value="2"/>
</dbReference>
<dbReference type="STRING" id="556484.B7GC29"/>
<keyword evidence="1" id="KW-0677">Repeat</keyword>